<dbReference type="AlphaFoldDB" id="A0A381RMP4"/>
<name>A0A381RMP4_9ZZZZ</name>
<sequence>MLFHATMEHDHITCPGREGGMGADAVRQAQKWLEGNDDVKVLGVWGHQPSHKSWAMLESDNFEAVSLLLRSQMLIGKVEVMPVNDNIAMRKNRGHWGSE</sequence>
<gene>
    <name evidence="1" type="ORF">METZ01_LOCUS45368</name>
</gene>
<dbReference type="EMBL" id="UINC01002065">
    <property type="protein sequence ID" value="SUZ92514.1"/>
    <property type="molecule type" value="Genomic_DNA"/>
</dbReference>
<proteinExistence type="predicted"/>
<evidence type="ECO:0000313" key="1">
    <source>
        <dbReference type="EMBL" id="SUZ92514.1"/>
    </source>
</evidence>
<protein>
    <submittedName>
        <fullName evidence="1">Uncharacterized protein</fullName>
    </submittedName>
</protein>
<accession>A0A381RMP4</accession>
<organism evidence="1">
    <name type="scientific">marine metagenome</name>
    <dbReference type="NCBI Taxonomy" id="408172"/>
    <lineage>
        <taxon>unclassified sequences</taxon>
        <taxon>metagenomes</taxon>
        <taxon>ecological metagenomes</taxon>
    </lineage>
</organism>
<reference evidence="1" key="1">
    <citation type="submission" date="2018-05" db="EMBL/GenBank/DDBJ databases">
        <authorList>
            <person name="Lanie J.A."/>
            <person name="Ng W.-L."/>
            <person name="Kazmierczak K.M."/>
            <person name="Andrzejewski T.M."/>
            <person name="Davidsen T.M."/>
            <person name="Wayne K.J."/>
            <person name="Tettelin H."/>
            <person name="Glass J.I."/>
            <person name="Rusch D."/>
            <person name="Podicherti R."/>
            <person name="Tsui H.-C.T."/>
            <person name="Winkler M.E."/>
        </authorList>
    </citation>
    <scope>NUCLEOTIDE SEQUENCE</scope>
</reference>